<feature type="domain" description="Yeast cell wall synthesis Kre9/Knh1-like N-terminal" evidence="3">
    <location>
        <begin position="25"/>
        <end position="118"/>
    </location>
</feature>
<dbReference type="Pfam" id="PF10342">
    <property type="entry name" value="Kre9_KNH"/>
    <property type="match status" value="1"/>
</dbReference>
<evidence type="ECO:0000256" key="2">
    <source>
        <dbReference type="SAM" id="SignalP"/>
    </source>
</evidence>
<evidence type="ECO:0000313" key="5">
    <source>
        <dbReference type="Proteomes" id="UP001479436"/>
    </source>
</evidence>
<evidence type="ECO:0000313" key="4">
    <source>
        <dbReference type="EMBL" id="KAK9760630.1"/>
    </source>
</evidence>
<organism evidence="4 5">
    <name type="scientific">Basidiobolus ranarum</name>
    <dbReference type="NCBI Taxonomy" id="34480"/>
    <lineage>
        <taxon>Eukaryota</taxon>
        <taxon>Fungi</taxon>
        <taxon>Fungi incertae sedis</taxon>
        <taxon>Zoopagomycota</taxon>
        <taxon>Entomophthoromycotina</taxon>
        <taxon>Basidiobolomycetes</taxon>
        <taxon>Basidiobolales</taxon>
        <taxon>Basidiobolaceae</taxon>
        <taxon>Basidiobolus</taxon>
    </lineage>
</organism>
<accession>A0ABR2WGL7</accession>
<comment type="caution">
    <text evidence="4">The sequence shown here is derived from an EMBL/GenBank/DDBJ whole genome shotgun (WGS) entry which is preliminary data.</text>
</comment>
<dbReference type="InterPro" id="IPR018466">
    <property type="entry name" value="Kre9/Knh1-like_N"/>
</dbReference>
<sequence length="191" mass="21622">MHVPWFTWGLLVLPITLAVKFKIISPTHKTTWTRGQSVEITYETKENFESTYPNVSLDLYRANGDPEHPKQIASIAQNVGSEGIIKWTVPKSIPPGTDYYLEFADPENDFHRPSHNFTILAVGIPDKNDVTHVVHETNMDLDWKHLENSKPIQSNPMSHLGSVSEAVGKQYPRIVTCLLLSLSWLGLYIVD</sequence>
<evidence type="ECO:0000259" key="3">
    <source>
        <dbReference type="Pfam" id="PF10342"/>
    </source>
</evidence>
<feature type="signal peptide" evidence="2">
    <location>
        <begin position="1"/>
        <end position="18"/>
    </location>
</feature>
<gene>
    <name evidence="4" type="ORF">K7432_015166</name>
</gene>
<protein>
    <recommendedName>
        <fullName evidence="3">Yeast cell wall synthesis Kre9/Knh1-like N-terminal domain-containing protein</fullName>
    </recommendedName>
</protein>
<keyword evidence="1 2" id="KW-0732">Signal</keyword>
<dbReference type="EMBL" id="JASJQH010001952">
    <property type="protein sequence ID" value="KAK9760630.1"/>
    <property type="molecule type" value="Genomic_DNA"/>
</dbReference>
<dbReference type="Proteomes" id="UP001479436">
    <property type="component" value="Unassembled WGS sequence"/>
</dbReference>
<proteinExistence type="predicted"/>
<feature type="chain" id="PRO_5046145305" description="Yeast cell wall synthesis Kre9/Knh1-like N-terminal domain-containing protein" evidence="2">
    <location>
        <begin position="19"/>
        <end position="191"/>
    </location>
</feature>
<evidence type="ECO:0000256" key="1">
    <source>
        <dbReference type="ARBA" id="ARBA00022729"/>
    </source>
</evidence>
<name>A0ABR2WGL7_9FUNG</name>
<reference evidence="4 5" key="1">
    <citation type="submission" date="2023-04" db="EMBL/GenBank/DDBJ databases">
        <title>Genome of Basidiobolus ranarum AG-B5.</title>
        <authorList>
            <person name="Stajich J.E."/>
            <person name="Carter-House D."/>
            <person name="Gryganskyi A."/>
        </authorList>
    </citation>
    <scope>NUCLEOTIDE SEQUENCE [LARGE SCALE GENOMIC DNA]</scope>
    <source>
        <strain evidence="4 5">AG-B5</strain>
    </source>
</reference>
<keyword evidence="5" id="KW-1185">Reference proteome</keyword>